<keyword evidence="1" id="KW-0472">Membrane</keyword>
<reference evidence="2" key="1">
    <citation type="submission" date="2018-05" db="EMBL/GenBank/DDBJ databases">
        <authorList>
            <person name="Lanie J.A."/>
            <person name="Ng W.-L."/>
            <person name="Kazmierczak K.M."/>
            <person name="Andrzejewski T.M."/>
            <person name="Davidsen T.M."/>
            <person name="Wayne K.J."/>
            <person name="Tettelin H."/>
            <person name="Glass J.I."/>
            <person name="Rusch D."/>
            <person name="Podicherti R."/>
            <person name="Tsui H.-C.T."/>
            <person name="Winkler M.E."/>
        </authorList>
    </citation>
    <scope>NUCLEOTIDE SEQUENCE</scope>
</reference>
<keyword evidence="1" id="KW-1133">Transmembrane helix</keyword>
<dbReference type="EMBL" id="UINC01002288">
    <property type="protein sequence ID" value="SUZ95032.1"/>
    <property type="molecule type" value="Genomic_DNA"/>
</dbReference>
<accession>A0A381RT37</accession>
<dbReference type="AlphaFoldDB" id="A0A381RT37"/>
<evidence type="ECO:0000256" key="1">
    <source>
        <dbReference type="SAM" id="Phobius"/>
    </source>
</evidence>
<feature type="transmembrane region" description="Helical" evidence="1">
    <location>
        <begin position="12"/>
        <end position="29"/>
    </location>
</feature>
<organism evidence="2">
    <name type="scientific">marine metagenome</name>
    <dbReference type="NCBI Taxonomy" id="408172"/>
    <lineage>
        <taxon>unclassified sequences</taxon>
        <taxon>metagenomes</taxon>
        <taxon>ecological metagenomes</taxon>
    </lineage>
</organism>
<name>A0A381RT37_9ZZZZ</name>
<proteinExistence type="predicted"/>
<protein>
    <submittedName>
        <fullName evidence="2">Uncharacterized protein</fullName>
    </submittedName>
</protein>
<evidence type="ECO:0000313" key="2">
    <source>
        <dbReference type="EMBL" id="SUZ95032.1"/>
    </source>
</evidence>
<gene>
    <name evidence="2" type="ORF">METZ01_LOCUS47886</name>
</gene>
<sequence>MIILFSIEAVGLQYIIYLHYGFVLISRIIRDRRVSLSVI</sequence>
<keyword evidence="1" id="KW-0812">Transmembrane</keyword>